<organism evidence="1">
    <name type="scientific">Tanacetum cinerariifolium</name>
    <name type="common">Dalmatian daisy</name>
    <name type="synonym">Chrysanthemum cinerariifolium</name>
    <dbReference type="NCBI Taxonomy" id="118510"/>
    <lineage>
        <taxon>Eukaryota</taxon>
        <taxon>Viridiplantae</taxon>
        <taxon>Streptophyta</taxon>
        <taxon>Embryophyta</taxon>
        <taxon>Tracheophyta</taxon>
        <taxon>Spermatophyta</taxon>
        <taxon>Magnoliopsida</taxon>
        <taxon>eudicotyledons</taxon>
        <taxon>Gunneridae</taxon>
        <taxon>Pentapetalae</taxon>
        <taxon>asterids</taxon>
        <taxon>campanulids</taxon>
        <taxon>Asterales</taxon>
        <taxon>Asteraceae</taxon>
        <taxon>Asteroideae</taxon>
        <taxon>Anthemideae</taxon>
        <taxon>Anthemidinae</taxon>
        <taxon>Tanacetum</taxon>
    </lineage>
</organism>
<protein>
    <submittedName>
        <fullName evidence="1">Uncharacterized protein</fullName>
    </submittedName>
</protein>
<gene>
    <name evidence="1" type="ORF">Tci_013771</name>
</gene>
<sequence>MPPNEVFGNQAYVSDSKGFGLNPSSNECRLCNSDERRSGIHGYRVIIRGYGGGGGDMVVRHGLKGCLDQ</sequence>
<comment type="caution">
    <text evidence="1">The sequence shown here is derived from an EMBL/GenBank/DDBJ whole genome shotgun (WGS) entry which is preliminary data.</text>
</comment>
<dbReference type="EMBL" id="BKCJ010001484">
    <property type="protein sequence ID" value="GEU41793.1"/>
    <property type="molecule type" value="Genomic_DNA"/>
</dbReference>
<dbReference type="AlphaFoldDB" id="A0A6L2JXL4"/>
<reference evidence="1" key="1">
    <citation type="journal article" date="2019" name="Sci. Rep.">
        <title>Draft genome of Tanacetum cinerariifolium, the natural source of mosquito coil.</title>
        <authorList>
            <person name="Yamashiro T."/>
            <person name="Shiraishi A."/>
            <person name="Satake H."/>
            <person name="Nakayama K."/>
        </authorList>
    </citation>
    <scope>NUCLEOTIDE SEQUENCE</scope>
</reference>
<name>A0A6L2JXL4_TANCI</name>
<accession>A0A6L2JXL4</accession>
<proteinExistence type="predicted"/>
<evidence type="ECO:0000313" key="1">
    <source>
        <dbReference type="EMBL" id="GEU41793.1"/>
    </source>
</evidence>